<dbReference type="EMBL" id="SJPY01000005">
    <property type="protein sequence ID" value="TWU40181.1"/>
    <property type="molecule type" value="Genomic_DNA"/>
</dbReference>
<dbReference type="RefSeq" id="WP_146600786.1">
    <property type="nucleotide sequence ID" value="NZ_SJPY01000005.1"/>
</dbReference>
<proteinExistence type="predicted"/>
<dbReference type="Proteomes" id="UP000315471">
    <property type="component" value="Unassembled WGS sequence"/>
</dbReference>
<keyword evidence="2" id="KW-1185">Reference proteome</keyword>
<protein>
    <submittedName>
        <fullName evidence="1">Uncharacterized protein</fullName>
    </submittedName>
</protein>
<name>A0A5C6DXR4_9BACT</name>
<comment type="caution">
    <text evidence="1">The sequence shown here is derived from an EMBL/GenBank/DDBJ whole genome shotgun (WGS) entry which is preliminary data.</text>
</comment>
<dbReference type="OrthoDB" id="277053at2"/>
<accession>A0A5C6DXR4</accession>
<evidence type="ECO:0000313" key="2">
    <source>
        <dbReference type="Proteomes" id="UP000315471"/>
    </source>
</evidence>
<dbReference type="AlphaFoldDB" id="A0A5C6DXR4"/>
<evidence type="ECO:0000313" key="1">
    <source>
        <dbReference type="EMBL" id="TWU40181.1"/>
    </source>
</evidence>
<reference evidence="1 2" key="1">
    <citation type="submission" date="2019-02" db="EMBL/GenBank/DDBJ databases">
        <title>Deep-cultivation of Planctomycetes and their phenomic and genomic characterization uncovers novel biology.</title>
        <authorList>
            <person name="Wiegand S."/>
            <person name="Jogler M."/>
            <person name="Boedeker C."/>
            <person name="Pinto D."/>
            <person name="Vollmers J."/>
            <person name="Rivas-Marin E."/>
            <person name="Kohn T."/>
            <person name="Peeters S.H."/>
            <person name="Heuer A."/>
            <person name="Rast P."/>
            <person name="Oberbeckmann S."/>
            <person name="Bunk B."/>
            <person name="Jeske O."/>
            <person name="Meyerdierks A."/>
            <person name="Storesund J.E."/>
            <person name="Kallscheuer N."/>
            <person name="Luecker S."/>
            <person name="Lage O.M."/>
            <person name="Pohl T."/>
            <person name="Merkel B.J."/>
            <person name="Hornburger P."/>
            <person name="Mueller R.-W."/>
            <person name="Bruemmer F."/>
            <person name="Labrenz M."/>
            <person name="Spormann A.M."/>
            <person name="Op Den Camp H."/>
            <person name="Overmann J."/>
            <person name="Amann R."/>
            <person name="Jetten M.S.M."/>
            <person name="Mascher T."/>
            <person name="Medema M.H."/>
            <person name="Devos D.P."/>
            <person name="Kaster A.-K."/>
            <person name="Ovreas L."/>
            <person name="Rohde M."/>
            <person name="Galperin M.Y."/>
            <person name="Jogler C."/>
        </authorList>
    </citation>
    <scope>NUCLEOTIDE SEQUENCE [LARGE SCALE GENOMIC DNA]</scope>
    <source>
        <strain evidence="1 2">Q31b</strain>
    </source>
</reference>
<gene>
    <name evidence="1" type="ORF">Q31b_35260</name>
</gene>
<sequence length="91" mass="10325">MTLETLINLLTEYAEEHGGDAEIRLMTQENWPFENHIAGVTSGIEMNQASEDDPSEYFDDQDVAEDNTIYIVEGGQICYGSKRAWETCRDC</sequence>
<organism evidence="1 2">
    <name type="scientific">Novipirellula aureliae</name>
    <dbReference type="NCBI Taxonomy" id="2527966"/>
    <lineage>
        <taxon>Bacteria</taxon>
        <taxon>Pseudomonadati</taxon>
        <taxon>Planctomycetota</taxon>
        <taxon>Planctomycetia</taxon>
        <taxon>Pirellulales</taxon>
        <taxon>Pirellulaceae</taxon>
        <taxon>Novipirellula</taxon>
    </lineage>
</organism>